<dbReference type="SUPFAM" id="SSF53335">
    <property type="entry name" value="S-adenosyl-L-methionine-dependent methyltransferases"/>
    <property type="match status" value="1"/>
</dbReference>
<proteinExistence type="predicted"/>
<dbReference type="PIRSF" id="PIRSF017393">
    <property type="entry name" value="MTase_SAV2177"/>
    <property type="match status" value="1"/>
</dbReference>
<gene>
    <name evidence="2" type="ORF">GCM10009550_11570</name>
</gene>
<dbReference type="GO" id="GO:0032259">
    <property type="term" value="P:methylation"/>
    <property type="evidence" value="ECO:0007669"/>
    <property type="project" value="UniProtKB-KW"/>
</dbReference>
<evidence type="ECO:0000313" key="2">
    <source>
        <dbReference type="EMBL" id="GAA0941378.1"/>
    </source>
</evidence>
<evidence type="ECO:0000313" key="3">
    <source>
        <dbReference type="Proteomes" id="UP001500665"/>
    </source>
</evidence>
<keyword evidence="3" id="KW-1185">Reference proteome</keyword>
<organism evidence="2 3">
    <name type="scientific">Actinocorallia libanotica</name>
    <dbReference type="NCBI Taxonomy" id="46162"/>
    <lineage>
        <taxon>Bacteria</taxon>
        <taxon>Bacillati</taxon>
        <taxon>Actinomycetota</taxon>
        <taxon>Actinomycetes</taxon>
        <taxon>Streptosporangiales</taxon>
        <taxon>Thermomonosporaceae</taxon>
        <taxon>Actinocorallia</taxon>
    </lineage>
</organism>
<sequence length="267" mass="28764">MSDSPNTLPPRPEAAVPDTSVPSSARMWNYWAGGQHYHRVDRETADAAASLYPEIPRIAREARRFLGRAVTYLAEEAGIRQFLDLGCGLPADADVHEIARRVAPEPRVVYVDNDPLVLALSGSRTEGGCRYVDSDVRDTAYILGRAAEVLDLSRPVAVLMLGILGNIADDAEAASIVERLTSGLVPGSHLVVNDGIDTPERVAAAARHNDRHSGSAYHNRSPQQIASFFDGLELVEPGLVSTPRWRPEGEAGPVEEIGSVCGVAVKR</sequence>
<dbReference type="GO" id="GO:0008168">
    <property type="term" value="F:methyltransferase activity"/>
    <property type="evidence" value="ECO:0007669"/>
    <property type="project" value="UniProtKB-KW"/>
</dbReference>
<dbReference type="EMBL" id="BAAAHH010000003">
    <property type="protein sequence ID" value="GAA0941378.1"/>
    <property type="molecule type" value="Genomic_DNA"/>
</dbReference>
<name>A0ABN1QE16_9ACTN</name>
<evidence type="ECO:0000256" key="1">
    <source>
        <dbReference type="SAM" id="MobiDB-lite"/>
    </source>
</evidence>
<dbReference type="Pfam" id="PF04672">
    <property type="entry name" value="Methyltransf_19"/>
    <property type="match status" value="1"/>
</dbReference>
<comment type="caution">
    <text evidence="2">The sequence shown here is derived from an EMBL/GenBank/DDBJ whole genome shotgun (WGS) entry which is preliminary data.</text>
</comment>
<dbReference type="RefSeq" id="WP_344237485.1">
    <property type="nucleotide sequence ID" value="NZ_BAAAHH010000003.1"/>
</dbReference>
<accession>A0ABN1QE16</accession>
<dbReference type="Gene3D" id="3.40.50.150">
    <property type="entry name" value="Vaccinia Virus protein VP39"/>
    <property type="match status" value="1"/>
</dbReference>
<dbReference type="InterPro" id="IPR006764">
    <property type="entry name" value="SAM_dep_MeTrfase_SAV2177_type"/>
</dbReference>
<feature type="region of interest" description="Disordered" evidence="1">
    <location>
        <begin position="1"/>
        <end position="21"/>
    </location>
</feature>
<reference evidence="2 3" key="1">
    <citation type="journal article" date="2019" name="Int. J. Syst. Evol. Microbiol.">
        <title>The Global Catalogue of Microorganisms (GCM) 10K type strain sequencing project: providing services to taxonomists for standard genome sequencing and annotation.</title>
        <authorList>
            <consortium name="The Broad Institute Genomics Platform"/>
            <consortium name="The Broad Institute Genome Sequencing Center for Infectious Disease"/>
            <person name="Wu L."/>
            <person name="Ma J."/>
        </authorList>
    </citation>
    <scope>NUCLEOTIDE SEQUENCE [LARGE SCALE GENOMIC DNA]</scope>
    <source>
        <strain evidence="2 3">JCM 10696</strain>
    </source>
</reference>
<dbReference type="InterPro" id="IPR029063">
    <property type="entry name" value="SAM-dependent_MTases_sf"/>
</dbReference>
<keyword evidence="2" id="KW-0489">Methyltransferase</keyword>
<protein>
    <submittedName>
        <fullName evidence="2">SAM-dependent methyltransferase</fullName>
    </submittedName>
</protein>
<dbReference type="Proteomes" id="UP001500665">
    <property type="component" value="Unassembled WGS sequence"/>
</dbReference>
<keyword evidence="2" id="KW-0808">Transferase</keyword>